<dbReference type="InterPro" id="IPR001878">
    <property type="entry name" value="Znf_CCHC"/>
</dbReference>
<evidence type="ECO:0000313" key="4">
    <source>
        <dbReference type="EMBL" id="RCV21634.1"/>
    </source>
</evidence>
<evidence type="ECO:0000313" key="6">
    <source>
        <dbReference type="Proteomes" id="UP000004995"/>
    </source>
</evidence>
<reference evidence="4" key="2">
    <citation type="submission" date="2015-07" db="EMBL/GenBank/DDBJ databases">
        <authorList>
            <person name="Noorani M."/>
        </authorList>
    </citation>
    <scope>NUCLEOTIDE SEQUENCE</scope>
    <source>
        <strain evidence="4">Yugu1</strain>
    </source>
</reference>
<dbReference type="Proteomes" id="UP000004995">
    <property type="component" value="Unassembled WGS sequence"/>
</dbReference>
<sequence>MGSSFPYPLMCINHQREYSVVISLSNSEESDGGRMEHTPPALPPTPPTRLDAIVASTSPTPALTPSLAATSPPSLPASRPSPVTASGRSRAQRWGRDTPPTGKSGGGAPSLSFKDALLAAIPAVPECSASILPRGPDAEGWQEAESRRSRKAHLREERGLRCRVPVDLHDLCFNCFSQTSSVACNNWTHCFKCRRLGHRAVRCPIFGMAARPAPASRHPTSKHSSTVVWRRKDTGSTVAGGSDGIGGGAALPPPAESGGRRRRRRVRRWRSSAQGEGDPPPPAGAGHPPAVVPADGVQGVAGAGAGPRPRRVIDHSERMDRAEEELCFALSVLMVSDHATISVDGLVAELAYRYDLLGGSIVLHHLRPNELLLVFSSEEDAVRVYNEGRPIHLPLIALHCRRWSRLKDATGVSLPQLVDIEIRGVPAHVWEMETAEHLLDEWCWIRGLHPDTIDRRDYSSFQLSAWCLQPEKIPTAMELVVVEPPAPLVEDDPPLKRALSYDIKITVAPDARRVAGVGAPLAPPPAGHGAGRRRRRDSCSPGSSPRSSGDGSPSRGAAPRPLRHAGPGSDGCGTGVQEASCGAAPHLLQHVGPECDEYGTGVQEVPAGAACSTSLVAAAITAPFIPCNQADVDLLFANASPNHMTPGISESNGLIWSDNVAPLMGSNSASPFVPLDDPVLNTVGMSPAVRSSQDQLFNSLVTASGEASTIKTYFCRGKKKTASMRPDVSLAVCSEQALASVDAVEAITPPPPELAPVRVVGTMMPSPVVHHQDMEVLAPTSIVEDALAPPPAPSRPVCAAVTVAPPLVTPVVAETDSLIMMREGSSSDAQPSQVAPAATPAATSAFIAKVTKPVGVVLQRPPPPKPRKKTLSKDFVPRRSRRVANLPPVSDHKSAVAICRQLQFKNGEDNADFGVEGISEETMGQYVKIFEQTLSHEHVKALAALFGWNAPSCDEVRSMASI</sequence>
<evidence type="ECO:0000256" key="1">
    <source>
        <dbReference type="PROSITE-ProRule" id="PRU00047"/>
    </source>
</evidence>
<dbReference type="EnsemblPlants" id="KQL10627">
    <property type="protein sequence ID" value="KQL10627"/>
    <property type="gene ID" value="SETIT_008499mg"/>
</dbReference>
<feature type="compositionally biased region" description="Basic residues" evidence="2">
    <location>
        <begin position="260"/>
        <end position="270"/>
    </location>
</feature>
<reference evidence="5" key="3">
    <citation type="submission" date="2018-08" db="UniProtKB">
        <authorList>
            <consortium name="EnsemblPlants"/>
        </authorList>
    </citation>
    <scope>IDENTIFICATION</scope>
    <source>
        <strain evidence="5">Yugu1</strain>
    </source>
</reference>
<organism evidence="4">
    <name type="scientific">Setaria italica</name>
    <name type="common">Foxtail millet</name>
    <name type="synonym">Panicum italicum</name>
    <dbReference type="NCBI Taxonomy" id="4555"/>
    <lineage>
        <taxon>Eukaryota</taxon>
        <taxon>Viridiplantae</taxon>
        <taxon>Streptophyta</taxon>
        <taxon>Embryophyta</taxon>
        <taxon>Tracheophyta</taxon>
        <taxon>Spermatophyta</taxon>
        <taxon>Magnoliopsida</taxon>
        <taxon>Liliopsida</taxon>
        <taxon>Poales</taxon>
        <taxon>Poaceae</taxon>
        <taxon>PACMAD clade</taxon>
        <taxon>Panicoideae</taxon>
        <taxon>Panicodae</taxon>
        <taxon>Paniceae</taxon>
        <taxon>Cenchrinae</taxon>
        <taxon>Setaria</taxon>
    </lineage>
</organism>
<dbReference type="OMA" id="VWEMETA"/>
<feature type="region of interest" description="Disordered" evidence="2">
    <location>
        <begin position="26"/>
        <end position="109"/>
    </location>
</feature>
<protein>
    <recommendedName>
        <fullName evidence="3">CCHC-type domain-containing protein</fullName>
    </recommendedName>
</protein>
<dbReference type="eggNOG" id="ENOG502R57P">
    <property type="taxonomic scope" value="Eukaryota"/>
</dbReference>
<accession>K3Y2R9</accession>
<feature type="compositionally biased region" description="Low complexity" evidence="2">
    <location>
        <begin position="55"/>
        <end position="82"/>
    </location>
</feature>
<evidence type="ECO:0000259" key="3">
    <source>
        <dbReference type="PROSITE" id="PS50158"/>
    </source>
</evidence>
<dbReference type="EMBL" id="AGNK02002452">
    <property type="status" value="NOT_ANNOTATED_CDS"/>
    <property type="molecule type" value="Genomic_DNA"/>
</dbReference>
<dbReference type="PANTHER" id="PTHR33087">
    <property type="entry name" value="OS07G0539200 PROTEIN"/>
    <property type="match status" value="1"/>
</dbReference>
<dbReference type="OrthoDB" id="690292at2759"/>
<name>K3Y2R9_SETIT</name>
<gene>
    <name evidence="4" type="ORF">SETIT_4G153600v2</name>
</gene>
<dbReference type="InterPro" id="IPR053253">
    <property type="entry name" value="Sex_diff_modulator"/>
</dbReference>
<dbReference type="HOGENOM" id="CLU_007717_0_1_1"/>
<feature type="region of interest" description="Disordered" evidence="2">
    <location>
        <begin position="211"/>
        <end position="311"/>
    </location>
</feature>
<keyword evidence="1" id="KW-0862">Zinc</keyword>
<feature type="region of interest" description="Disordered" evidence="2">
    <location>
        <begin position="516"/>
        <end position="572"/>
    </location>
</feature>
<keyword evidence="6" id="KW-1185">Reference proteome</keyword>
<proteinExistence type="predicted"/>
<dbReference type="EMBL" id="CM003531">
    <property type="protein sequence ID" value="RCV21634.1"/>
    <property type="molecule type" value="Genomic_DNA"/>
</dbReference>
<feature type="compositionally biased region" description="Low complexity" evidence="2">
    <location>
        <begin position="539"/>
        <end position="559"/>
    </location>
</feature>
<dbReference type="PROSITE" id="PS50158">
    <property type="entry name" value="ZF_CCHC"/>
    <property type="match status" value="1"/>
</dbReference>
<evidence type="ECO:0000313" key="5">
    <source>
        <dbReference type="EnsemblPlants" id="KQL10627"/>
    </source>
</evidence>
<reference evidence="4 6" key="1">
    <citation type="journal article" date="2012" name="Nat. Biotechnol.">
        <title>Reference genome sequence of the model plant Setaria.</title>
        <authorList>
            <person name="Bennetzen J.L."/>
            <person name="Schmutz J."/>
            <person name="Wang H."/>
            <person name="Percifield R."/>
            <person name="Hawkins J."/>
            <person name="Pontaroli A.C."/>
            <person name="Estep M."/>
            <person name="Feng L."/>
            <person name="Vaughn J.N."/>
            <person name="Grimwood J."/>
            <person name="Jenkins J."/>
            <person name="Barry K."/>
            <person name="Lindquist E."/>
            <person name="Hellsten U."/>
            <person name="Deshpande S."/>
            <person name="Wang X."/>
            <person name="Wu X."/>
            <person name="Mitros T."/>
            <person name="Triplett J."/>
            <person name="Yang X."/>
            <person name="Ye C.Y."/>
            <person name="Mauro-Herrera M."/>
            <person name="Wang L."/>
            <person name="Li P."/>
            <person name="Sharma M."/>
            <person name="Sharma R."/>
            <person name="Ronald P.C."/>
            <person name="Panaud O."/>
            <person name="Kellogg E.A."/>
            <person name="Brutnell T.P."/>
            <person name="Doust A.N."/>
            <person name="Tuskan G.A."/>
            <person name="Rokhsar D."/>
            <person name="Devos K.M."/>
        </authorList>
    </citation>
    <scope>NUCLEOTIDE SEQUENCE [LARGE SCALE GENOMIC DNA]</scope>
    <source>
        <strain evidence="6">cv. Yugu1</strain>
        <strain evidence="4">Yugu1</strain>
    </source>
</reference>
<keyword evidence="1" id="KW-0863">Zinc-finger</keyword>
<feature type="compositionally biased region" description="Low complexity" evidence="2">
    <location>
        <begin position="284"/>
        <end position="298"/>
    </location>
</feature>
<feature type="domain" description="CCHC-type" evidence="3">
    <location>
        <begin position="190"/>
        <end position="204"/>
    </location>
</feature>
<dbReference type="Gramene" id="KQL10627">
    <property type="protein sequence ID" value="KQL10627"/>
    <property type="gene ID" value="SETIT_008499mg"/>
</dbReference>
<dbReference type="AlphaFoldDB" id="K3Y2R9"/>
<evidence type="ECO:0000256" key="2">
    <source>
        <dbReference type="SAM" id="MobiDB-lite"/>
    </source>
</evidence>
<keyword evidence="1" id="KW-0479">Metal-binding</keyword>
<dbReference type="PANTHER" id="PTHR33087:SF51">
    <property type="entry name" value="CCHC-TYPE DOMAIN-CONTAINING PROTEIN"/>
    <property type="match status" value="1"/>
</dbReference>
<dbReference type="FunCoup" id="K3Y2R9">
    <property type="interactions" value="482"/>
</dbReference>
<dbReference type="GO" id="GO:0003676">
    <property type="term" value="F:nucleic acid binding"/>
    <property type="evidence" value="ECO:0007669"/>
    <property type="project" value="InterPro"/>
</dbReference>
<dbReference type="GO" id="GO:0008270">
    <property type="term" value="F:zinc ion binding"/>
    <property type="evidence" value="ECO:0007669"/>
    <property type="project" value="UniProtKB-KW"/>
</dbReference>